<feature type="compositionally biased region" description="Low complexity" evidence="1">
    <location>
        <begin position="60"/>
        <end position="70"/>
    </location>
</feature>
<feature type="compositionally biased region" description="Basic and acidic residues" evidence="1">
    <location>
        <begin position="71"/>
        <end position="80"/>
    </location>
</feature>
<protein>
    <submittedName>
        <fullName evidence="2">Uncharacterized protein</fullName>
    </submittedName>
</protein>
<gene>
    <name evidence="2" type="ORF">AFUS01_LOCUS5464</name>
</gene>
<feature type="compositionally biased region" description="Basic and acidic residues" evidence="1">
    <location>
        <begin position="162"/>
        <end position="177"/>
    </location>
</feature>
<feature type="compositionally biased region" description="Polar residues" evidence="1">
    <location>
        <begin position="42"/>
        <end position="55"/>
    </location>
</feature>
<keyword evidence="3" id="KW-1185">Reference proteome</keyword>
<reference evidence="2" key="1">
    <citation type="submission" date="2021-06" db="EMBL/GenBank/DDBJ databases">
        <authorList>
            <person name="Hodson N. C."/>
            <person name="Mongue J. A."/>
            <person name="Jaron S. K."/>
        </authorList>
    </citation>
    <scope>NUCLEOTIDE SEQUENCE</scope>
</reference>
<comment type="caution">
    <text evidence="2">The sequence shown here is derived from an EMBL/GenBank/DDBJ whole genome shotgun (WGS) entry which is preliminary data.</text>
</comment>
<accession>A0A8J2JWY1</accession>
<proteinExistence type="predicted"/>
<feature type="compositionally biased region" description="Low complexity" evidence="1">
    <location>
        <begin position="27"/>
        <end position="41"/>
    </location>
</feature>
<evidence type="ECO:0000256" key="1">
    <source>
        <dbReference type="SAM" id="MobiDB-lite"/>
    </source>
</evidence>
<dbReference type="Proteomes" id="UP000708208">
    <property type="component" value="Unassembled WGS sequence"/>
</dbReference>
<feature type="region of interest" description="Disordered" evidence="1">
    <location>
        <begin position="22"/>
        <end position="90"/>
    </location>
</feature>
<evidence type="ECO:0000313" key="2">
    <source>
        <dbReference type="EMBL" id="CAG7715892.1"/>
    </source>
</evidence>
<dbReference type="AlphaFoldDB" id="A0A8J2JWY1"/>
<name>A0A8J2JWY1_9HEXA</name>
<evidence type="ECO:0000313" key="3">
    <source>
        <dbReference type="Proteomes" id="UP000708208"/>
    </source>
</evidence>
<organism evidence="2 3">
    <name type="scientific">Allacma fusca</name>
    <dbReference type="NCBI Taxonomy" id="39272"/>
    <lineage>
        <taxon>Eukaryota</taxon>
        <taxon>Metazoa</taxon>
        <taxon>Ecdysozoa</taxon>
        <taxon>Arthropoda</taxon>
        <taxon>Hexapoda</taxon>
        <taxon>Collembola</taxon>
        <taxon>Symphypleona</taxon>
        <taxon>Sminthuridae</taxon>
        <taxon>Allacma</taxon>
    </lineage>
</organism>
<sequence>MANYRPNTNYNQPIYDLKVRKTSLQHSAIRSRSQSTTRATSKMSSPQFRRQQMAQSPGYPEIIPNENNNETLKESQRTSHTDTIIPSPAKLMVPSDSVVLPLQPHRSSQVCELGEKPSLDTNPSVIQGILKTSSNTPKIVPFYQRDFSPSWRKIAMEERKKAVQAAKEKPKESEKPRPLNPLPRVALLCKPNHRRSHSGCGGFYSPSMKPGVQVFDERGRIKPQWDPSPYIPVGKRNAWDDSIPKSDYYRSKYIGWIM</sequence>
<dbReference type="EMBL" id="CAJVCH010034852">
    <property type="protein sequence ID" value="CAG7715892.1"/>
    <property type="molecule type" value="Genomic_DNA"/>
</dbReference>
<feature type="region of interest" description="Disordered" evidence="1">
    <location>
        <begin position="162"/>
        <end position="183"/>
    </location>
</feature>